<evidence type="ECO:0000256" key="1">
    <source>
        <dbReference type="SAM" id="MobiDB-lite"/>
    </source>
</evidence>
<proteinExistence type="predicted"/>
<feature type="region of interest" description="Disordered" evidence="1">
    <location>
        <begin position="14"/>
        <end position="39"/>
    </location>
</feature>
<dbReference type="EMBL" id="BMLB01000010">
    <property type="protein sequence ID" value="GGK83765.1"/>
    <property type="molecule type" value="Genomic_DNA"/>
</dbReference>
<gene>
    <name evidence="2" type="ORF">GCM10011509_35350</name>
</gene>
<sequence>MVAGVVIAACSSPPQPVPVTAAESPGQAVDGEGASGSEDMAADMGIADPPEVAVVRQVTPQESQEVLRGCLRDAGWPQAPDGGIEVPVGQEDALDLALYVCYQQYPVEEKYAQPLTAAQLGVLYDWWVEHTVPCFEQRGWEVGEIPTREVFLANPEWLPAERVAEQAGAEVQAGLIETMDEALYGVCPGPPDEVLYP</sequence>
<dbReference type="Proteomes" id="UP000662111">
    <property type="component" value="Unassembled WGS sequence"/>
</dbReference>
<keyword evidence="3" id="KW-1185">Reference proteome</keyword>
<evidence type="ECO:0000313" key="2">
    <source>
        <dbReference type="EMBL" id="GGK83765.1"/>
    </source>
</evidence>
<reference evidence="3" key="1">
    <citation type="journal article" date="2019" name="Int. J. Syst. Evol. Microbiol.">
        <title>The Global Catalogue of Microorganisms (GCM) 10K type strain sequencing project: providing services to taxonomists for standard genome sequencing and annotation.</title>
        <authorList>
            <consortium name="The Broad Institute Genomics Platform"/>
            <consortium name="The Broad Institute Genome Sequencing Center for Infectious Disease"/>
            <person name="Wu L."/>
            <person name="Ma J."/>
        </authorList>
    </citation>
    <scope>NUCLEOTIDE SEQUENCE [LARGE SCALE GENOMIC DNA]</scope>
    <source>
        <strain evidence="3">CGMCC 1.5362</strain>
    </source>
</reference>
<organism evidence="2 3">
    <name type="scientific">Ornithinimicrobium pekingense</name>
    <dbReference type="NCBI Taxonomy" id="384677"/>
    <lineage>
        <taxon>Bacteria</taxon>
        <taxon>Bacillati</taxon>
        <taxon>Actinomycetota</taxon>
        <taxon>Actinomycetes</taxon>
        <taxon>Micrococcales</taxon>
        <taxon>Ornithinimicrobiaceae</taxon>
        <taxon>Ornithinimicrobium</taxon>
    </lineage>
</organism>
<evidence type="ECO:0000313" key="3">
    <source>
        <dbReference type="Proteomes" id="UP000662111"/>
    </source>
</evidence>
<comment type="caution">
    <text evidence="2">The sequence shown here is derived from an EMBL/GenBank/DDBJ whole genome shotgun (WGS) entry which is preliminary data.</text>
</comment>
<accession>A0ABQ2FEE5</accession>
<name>A0ABQ2FEE5_9MICO</name>
<protein>
    <submittedName>
        <fullName evidence="2">Uncharacterized protein</fullName>
    </submittedName>
</protein>